<gene>
    <name evidence="2" type="ORF">JYU34_016963</name>
</gene>
<keyword evidence="1" id="KW-0732">Signal</keyword>
<dbReference type="PANTHER" id="PTHR20997:SF2">
    <property type="entry name" value="EG:BACR42I17.2 PROTEIN-RELATED"/>
    <property type="match status" value="1"/>
</dbReference>
<evidence type="ECO:0000256" key="1">
    <source>
        <dbReference type="SAM" id="SignalP"/>
    </source>
</evidence>
<organism evidence="2 3">
    <name type="scientific">Plutella xylostella</name>
    <name type="common">Diamondback moth</name>
    <name type="synonym">Plutella maculipennis</name>
    <dbReference type="NCBI Taxonomy" id="51655"/>
    <lineage>
        <taxon>Eukaryota</taxon>
        <taxon>Metazoa</taxon>
        <taxon>Ecdysozoa</taxon>
        <taxon>Arthropoda</taxon>
        <taxon>Hexapoda</taxon>
        <taxon>Insecta</taxon>
        <taxon>Pterygota</taxon>
        <taxon>Neoptera</taxon>
        <taxon>Endopterygota</taxon>
        <taxon>Lepidoptera</taxon>
        <taxon>Glossata</taxon>
        <taxon>Ditrysia</taxon>
        <taxon>Yponomeutoidea</taxon>
        <taxon>Plutellidae</taxon>
        <taxon>Plutella</taxon>
    </lineage>
</organism>
<proteinExistence type="predicted"/>
<feature type="chain" id="PRO_5045907586" description="27 kDa hemolymph protein" evidence="1">
    <location>
        <begin position="18"/>
        <end position="231"/>
    </location>
</feature>
<dbReference type="Pfam" id="PF07165">
    <property type="entry name" value="DUF1397"/>
    <property type="match status" value="1"/>
</dbReference>
<dbReference type="Proteomes" id="UP000823941">
    <property type="component" value="Chromosome 22"/>
</dbReference>
<accession>A0ABQ7Q3X7</accession>
<dbReference type="EMBL" id="JAHIBW010000022">
    <property type="protein sequence ID" value="KAG7299936.1"/>
    <property type="molecule type" value="Genomic_DNA"/>
</dbReference>
<sequence length="231" mass="25068">MLWKAAFVIALAVGVTAEYKLSDEQKNKFHDMVLAQCQKNKADGSAQQVEAAGNDFLKCFGDIIDPKTLRDEIEAAKPNGALDEVFKKYCAKSAQLKTCVHTLTGTISPCLDAGARQHLPLLDNGTDQLLDFVCYKDGDRIALFIAEQGPECIQAKMPAIRACVEPLLGNEAQAAQLETLTLNEQCAKADALFACVVKALEQCDTPTPANMAEALFRFVRKGSPCKSVVKN</sequence>
<feature type="signal peptide" evidence="1">
    <location>
        <begin position="1"/>
        <end position="17"/>
    </location>
</feature>
<evidence type="ECO:0008006" key="4">
    <source>
        <dbReference type="Google" id="ProtNLM"/>
    </source>
</evidence>
<evidence type="ECO:0000313" key="2">
    <source>
        <dbReference type="EMBL" id="KAG7299936.1"/>
    </source>
</evidence>
<reference evidence="2 3" key="1">
    <citation type="submission" date="2021-06" db="EMBL/GenBank/DDBJ databases">
        <title>A haploid diamondback moth (Plutella xylostella L.) genome assembly resolves 31 chromosomes and identifies a diamide resistance mutation.</title>
        <authorList>
            <person name="Ward C.M."/>
            <person name="Perry K.D."/>
            <person name="Baker G."/>
            <person name="Powis K."/>
            <person name="Heckel D.G."/>
            <person name="Baxter S.W."/>
        </authorList>
    </citation>
    <scope>NUCLEOTIDE SEQUENCE [LARGE SCALE GENOMIC DNA]</scope>
    <source>
        <strain evidence="2 3">LV</strain>
        <tissue evidence="2">Single pupa</tissue>
    </source>
</reference>
<dbReference type="PANTHER" id="PTHR20997">
    <property type="entry name" value="EG:BACR42I17.2 PROTEIN-RELATED"/>
    <property type="match status" value="1"/>
</dbReference>
<dbReference type="InterPro" id="IPR009832">
    <property type="entry name" value="DUF1397"/>
</dbReference>
<keyword evidence="3" id="KW-1185">Reference proteome</keyword>
<name>A0ABQ7Q3X7_PLUXY</name>
<protein>
    <recommendedName>
        <fullName evidence="4">27 kDa hemolymph protein</fullName>
    </recommendedName>
</protein>
<evidence type="ECO:0000313" key="3">
    <source>
        <dbReference type="Proteomes" id="UP000823941"/>
    </source>
</evidence>
<comment type="caution">
    <text evidence="2">The sequence shown here is derived from an EMBL/GenBank/DDBJ whole genome shotgun (WGS) entry which is preliminary data.</text>
</comment>